<comment type="caution">
    <text evidence="5">The sequence shown here is derived from an EMBL/GenBank/DDBJ whole genome shotgun (WGS) entry which is preliminary data.</text>
</comment>
<keyword evidence="4" id="KW-0812">Transmembrane</keyword>
<proteinExistence type="predicted"/>
<evidence type="ECO:0000256" key="2">
    <source>
        <dbReference type="ARBA" id="ARBA00022527"/>
    </source>
</evidence>
<evidence type="ECO:0000256" key="3">
    <source>
        <dbReference type="ARBA" id="ARBA00023136"/>
    </source>
</evidence>
<dbReference type="AlphaFoldDB" id="A0A2U1P8I7"/>
<dbReference type="OrthoDB" id="288590at2759"/>
<comment type="subcellular location">
    <subcellularLocation>
        <location evidence="1">Membrane</location>
    </subcellularLocation>
</comment>
<dbReference type="GO" id="GO:0004674">
    <property type="term" value="F:protein serine/threonine kinase activity"/>
    <property type="evidence" value="ECO:0007669"/>
    <property type="project" value="UniProtKB-KW"/>
</dbReference>
<dbReference type="STRING" id="35608.A0A2U1P8I7"/>
<keyword evidence="2" id="KW-0808">Transferase</keyword>
<gene>
    <name evidence="5" type="ORF">CTI12_AA181250</name>
</gene>
<reference evidence="5 6" key="1">
    <citation type="journal article" date="2018" name="Mol. Plant">
        <title>The genome of Artemisia annua provides insight into the evolution of Asteraceae family and artemisinin biosynthesis.</title>
        <authorList>
            <person name="Shen Q."/>
            <person name="Zhang L."/>
            <person name="Liao Z."/>
            <person name="Wang S."/>
            <person name="Yan T."/>
            <person name="Shi P."/>
            <person name="Liu M."/>
            <person name="Fu X."/>
            <person name="Pan Q."/>
            <person name="Wang Y."/>
            <person name="Lv Z."/>
            <person name="Lu X."/>
            <person name="Zhang F."/>
            <person name="Jiang W."/>
            <person name="Ma Y."/>
            <person name="Chen M."/>
            <person name="Hao X."/>
            <person name="Li L."/>
            <person name="Tang Y."/>
            <person name="Lv G."/>
            <person name="Zhou Y."/>
            <person name="Sun X."/>
            <person name="Brodelius P.E."/>
            <person name="Rose J.K.C."/>
            <person name="Tang K."/>
        </authorList>
    </citation>
    <scope>NUCLEOTIDE SEQUENCE [LARGE SCALE GENOMIC DNA]</scope>
    <source>
        <strain evidence="6">cv. Huhao1</strain>
        <tissue evidence="5">Leaf</tissue>
    </source>
</reference>
<keyword evidence="2" id="KW-0723">Serine/threonine-protein kinase</keyword>
<dbReference type="PANTHER" id="PTHR47985:SF49">
    <property type="entry name" value="PROTEIN KINASE DOMAIN-CONTAINING PROTEIN"/>
    <property type="match status" value="1"/>
</dbReference>
<keyword evidence="4" id="KW-1133">Transmembrane helix</keyword>
<dbReference type="GO" id="GO:0030246">
    <property type="term" value="F:carbohydrate binding"/>
    <property type="evidence" value="ECO:0007669"/>
    <property type="project" value="UniProtKB-KW"/>
</dbReference>
<accession>A0A2U1P8I7</accession>
<keyword evidence="3 4" id="KW-0472">Membrane</keyword>
<keyword evidence="2" id="KW-0418">Kinase</keyword>
<sequence length="505" mass="57054">MEFVWLQGCERDKETRGALLCILEGSRGEVLGVFDCKSQKRGCGFCLVKTSWVVGFGPDDTPWDGGMQSRYRTGQVMQKMKSKHVGSTITKKEEKPDDTPWDGELSKKIIRRIALELGDEFNGKIAGDPFWVLRLIGYSGASTISAHIKSVSRKLTMLYKVDILKFLRTSSYWQKKSGRDHVISMHHPNAFRFLREEARPLFNDRRKFTSLVDHRLEVCYPMRGLYQALAVASKCIQEQTAARPLIGDVRLTLPTVGGCDSVGEVHSVGSPMQGLSTPDLVTMSPPFDGKFVIPSVLPFKYFTRFSFTMSKLIVLALAFIAVVVAPTSLALLISSANLQKANRFRDNKLSSLPRSPKTTAKRRKITTILPADVSRITFPAMPKIQSCVNIDTGDDFVVQQFGAYIMSQTVGAIFGSLRFAITFAFDNYDWVYYFINSTFLPYMYRTAYFWRQDTSLHNVSTHTGRQKRSRYGPDALFDKQNEIIVSSLTMSLFLIRTLNCEHHVI</sequence>
<dbReference type="EMBL" id="PKPP01001514">
    <property type="protein sequence ID" value="PWA82063.1"/>
    <property type="molecule type" value="Genomic_DNA"/>
</dbReference>
<keyword evidence="6" id="KW-1185">Reference proteome</keyword>
<keyword evidence="5" id="KW-0430">Lectin</keyword>
<evidence type="ECO:0000256" key="4">
    <source>
        <dbReference type="SAM" id="Phobius"/>
    </source>
</evidence>
<dbReference type="GO" id="GO:0016020">
    <property type="term" value="C:membrane"/>
    <property type="evidence" value="ECO:0007669"/>
    <property type="project" value="UniProtKB-SubCell"/>
</dbReference>
<feature type="transmembrane region" description="Helical" evidence="4">
    <location>
        <begin position="312"/>
        <end position="333"/>
    </location>
</feature>
<evidence type="ECO:0000313" key="5">
    <source>
        <dbReference type="EMBL" id="PWA82063.1"/>
    </source>
</evidence>
<evidence type="ECO:0000313" key="6">
    <source>
        <dbReference type="Proteomes" id="UP000245207"/>
    </source>
</evidence>
<organism evidence="5 6">
    <name type="scientific">Artemisia annua</name>
    <name type="common">Sweet wormwood</name>
    <dbReference type="NCBI Taxonomy" id="35608"/>
    <lineage>
        <taxon>Eukaryota</taxon>
        <taxon>Viridiplantae</taxon>
        <taxon>Streptophyta</taxon>
        <taxon>Embryophyta</taxon>
        <taxon>Tracheophyta</taxon>
        <taxon>Spermatophyta</taxon>
        <taxon>Magnoliopsida</taxon>
        <taxon>eudicotyledons</taxon>
        <taxon>Gunneridae</taxon>
        <taxon>Pentapetalae</taxon>
        <taxon>asterids</taxon>
        <taxon>campanulids</taxon>
        <taxon>Asterales</taxon>
        <taxon>Asteraceae</taxon>
        <taxon>Asteroideae</taxon>
        <taxon>Anthemideae</taxon>
        <taxon>Artemisiinae</taxon>
        <taxon>Artemisia</taxon>
    </lineage>
</organism>
<dbReference type="PANTHER" id="PTHR47985">
    <property type="entry name" value="OS07G0668900 PROTEIN"/>
    <property type="match status" value="1"/>
</dbReference>
<evidence type="ECO:0000256" key="1">
    <source>
        <dbReference type="ARBA" id="ARBA00004370"/>
    </source>
</evidence>
<dbReference type="Proteomes" id="UP000245207">
    <property type="component" value="Unassembled WGS sequence"/>
</dbReference>
<name>A0A2U1P8I7_ARTAN</name>
<protein>
    <submittedName>
        <fullName evidence="5">Concanavalin A-like lectin/glucanase, subgroup</fullName>
    </submittedName>
</protein>